<reference evidence="1" key="2">
    <citation type="journal article" date="2023" name="IMA Fungus">
        <title>Comparative genomic study of the Penicillium genus elucidates a diverse pangenome and 15 lateral gene transfer events.</title>
        <authorList>
            <person name="Petersen C."/>
            <person name="Sorensen T."/>
            <person name="Nielsen M.R."/>
            <person name="Sondergaard T.E."/>
            <person name="Sorensen J.L."/>
            <person name="Fitzpatrick D.A."/>
            <person name="Frisvad J.C."/>
            <person name="Nielsen K.L."/>
        </authorList>
    </citation>
    <scope>NUCLEOTIDE SEQUENCE</scope>
    <source>
        <strain evidence="1">IBT 20477</strain>
    </source>
</reference>
<proteinExistence type="predicted"/>
<name>A0A9W9T411_9EURO</name>
<protein>
    <submittedName>
        <fullName evidence="1">Uncharacterized protein</fullName>
    </submittedName>
</protein>
<organism evidence="1 2">
    <name type="scientific">Penicillium cf. viridicatum</name>
    <dbReference type="NCBI Taxonomy" id="2972119"/>
    <lineage>
        <taxon>Eukaryota</taxon>
        <taxon>Fungi</taxon>
        <taxon>Dikarya</taxon>
        <taxon>Ascomycota</taxon>
        <taxon>Pezizomycotina</taxon>
        <taxon>Eurotiomycetes</taxon>
        <taxon>Eurotiomycetidae</taxon>
        <taxon>Eurotiales</taxon>
        <taxon>Aspergillaceae</taxon>
        <taxon>Penicillium</taxon>
    </lineage>
</organism>
<reference evidence="1" key="1">
    <citation type="submission" date="2022-11" db="EMBL/GenBank/DDBJ databases">
        <authorList>
            <person name="Petersen C."/>
        </authorList>
    </citation>
    <scope>NUCLEOTIDE SEQUENCE</scope>
    <source>
        <strain evidence="1">IBT 20477</strain>
    </source>
</reference>
<dbReference type="EMBL" id="JAPQKQ010000002">
    <property type="protein sequence ID" value="KAJ5208669.1"/>
    <property type="molecule type" value="Genomic_DNA"/>
</dbReference>
<keyword evidence="2" id="KW-1185">Reference proteome</keyword>
<dbReference type="AlphaFoldDB" id="A0A9W9T411"/>
<dbReference type="OrthoDB" id="10400587at2759"/>
<sequence length="87" mass="9696">MPKPFLIETTLQYHPITIPNSPGNSQRGVSMISVQSGLSVFGGAKWLQTRPDRMGKVGNEAKWLWMSSWDVAQGGPSPDFREFTIFV</sequence>
<dbReference type="Proteomes" id="UP001150942">
    <property type="component" value="Unassembled WGS sequence"/>
</dbReference>
<evidence type="ECO:0000313" key="1">
    <source>
        <dbReference type="EMBL" id="KAJ5208669.1"/>
    </source>
</evidence>
<accession>A0A9W9T411</accession>
<comment type="caution">
    <text evidence="1">The sequence shown here is derived from an EMBL/GenBank/DDBJ whole genome shotgun (WGS) entry which is preliminary data.</text>
</comment>
<evidence type="ECO:0000313" key="2">
    <source>
        <dbReference type="Proteomes" id="UP001150942"/>
    </source>
</evidence>
<gene>
    <name evidence="1" type="ORF">N7449_003048</name>
</gene>